<reference evidence="1 2" key="1">
    <citation type="submission" date="2018-08" db="EMBL/GenBank/DDBJ databases">
        <title>A genome reference for cultivated species of the human gut microbiota.</title>
        <authorList>
            <person name="Zou Y."/>
            <person name="Xue W."/>
            <person name="Luo G."/>
        </authorList>
    </citation>
    <scope>NUCLEOTIDE SEQUENCE [LARGE SCALE GENOMIC DNA]</scope>
    <source>
        <strain evidence="1 2">AM27-17</strain>
    </source>
</reference>
<name>A0A414L928_9BACE</name>
<protein>
    <submittedName>
        <fullName evidence="1">Uncharacterized protein</fullName>
    </submittedName>
</protein>
<accession>A0A414L928</accession>
<dbReference type="AlphaFoldDB" id="A0A414L928"/>
<evidence type="ECO:0000313" key="1">
    <source>
        <dbReference type="EMBL" id="RHE91053.1"/>
    </source>
</evidence>
<dbReference type="EMBL" id="QSKV01000008">
    <property type="protein sequence ID" value="RHE91053.1"/>
    <property type="molecule type" value="Genomic_DNA"/>
</dbReference>
<proteinExistence type="predicted"/>
<sequence length="63" mass="7378">MPYNAFYPERQSRPSAPPIFEYKCGILHNIRPLCIFYVQKLYILQIASIVLTYQIYSSNTSDT</sequence>
<comment type="caution">
    <text evidence="1">The sequence shown here is derived from an EMBL/GenBank/DDBJ whole genome shotgun (WGS) entry which is preliminary data.</text>
</comment>
<gene>
    <name evidence="1" type="ORF">DW712_13155</name>
</gene>
<evidence type="ECO:0000313" key="2">
    <source>
        <dbReference type="Proteomes" id="UP000285650"/>
    </source>
</evidence>
<organism evidence="1 2">
    <name type="scientific">Bacteroides intestinalis</name>
    <dbReference type="NCBI Taxonomy" id="329854"/>
    <lineage>
        <taxon>Bacteria</taxon>
        <taxon>Pseudomonadati</taxon>
        <taxon>Bacteroidota</taxon>
        <taxon>Bacteroidia</taxon>
        <taxon>Bacteroidales</taxon>
        <taxon>Bacteroidaceae</taxon>
        <taxon>Bacteroides</taxon>
    </lineage>
</organism>
<dbReference type="Proteomes" id="UP000285650">
    <property type="component" value="Unassembled WGS sequence"/>
</dbReference>